<name>A0ABD5U3V9_9EURY</name>
<feature type="transmembrane region" description="Helical" evidence="1">
    <location>
        <begin position="62"/>
        <end position="85"/>
    </location>
</feature>
<sequence length="106" mass="10855">MSRIPCVACGRPIPAEESNCPGCGQRQLTFGTAVAYMTVGLPGVLLGVAATVLFVLPGAVAATVGVGGLAGGLLAVYAGTGLVLWRAYTRRRRRITRSAGGHRSND</sequence>
<accession>A0ABD5U3V9</accession>
<evidence type="ECO:0000313" key="2">
    <source>
        <dbReference type="EMBL" id="MFC6835176.1"/>
    </source>
</evidence>
<dbReference type="AlphaFoldDB" id="A0ABD5U3V9"/>
<protein>
    <recommendedName>
        <fullName evidence="4">Zinc ribbon domain-containing protein</fullName>
    </recommendedName>
</protein>
<evidence type="ECO:0000256" key="1">
    <source>
        <dbReference type="SAM" id="Phobius"/>
    </source>
</evidence>
<keyword evidence="1" id="KW-0472">Membrane</keyword>
<feature type="transmembrane region" description="Helical" evidence="1">
    <location>
        <begin position="34"/>
        <end position="56"/>
    </location>
</feature>
<dbReference type="Proteomes" id="UP001596406">
    <property type="component" value="Unassembled WGS sequence"/>
</dbReference>
<reference evidence="2 3" key="1">
    <citation type="journal article" date="2019" name="Int. J. Syst. Evol. Microbiol.">
        <title>The Global Catalogue of Microorganisms (GCM) 10K type strain sequencing project: providing services to taxonomists for standard genome sequencing and annotation.</title>
        <authorList>
            <consortium name="The Broad Institute Genomics Platform"/>
            <consortium name="The Broad Institute Genome Sequencing Center for Infectious Disease"/>
            <person name="Wu L."/>
            <person name="Ma J."/>
        </authorList>
    </citation>
    <scope>NUCLEOTIDE SEQUENCE [LARGE SCALE GENOMIC DNA]</scope>
    <source>
        <strain evidence="2 3">PSRA2</strain>
    </source>
</reference>
<organism evidence="2 3">
    <name type="scientific">Halomarina ordinaria</name>
    <dbReference type="NCBI Taxonomy" id="3033939"/>
    <lineage>
        <taxon>Archaea</taxon>
        <taxon>Methanobacteriati</taxon>
        <taxon>Methanobacteriota</taxon>
        <taxon>Stenosarchaea group</taxon>
        <taxon>Halobacteria</taxon>
        <taxon>Halobacteriales</taxon>
        <taxon>Natronomonadaceae</taxon>
        <taxon>Halomarina</taxon>
    </lineage>
</organism>
<dbReference type="RefSeq" id="WP_304446884.1">
    <property type="nucleotide sequence ID" value="NZ_JARRAH010000001.1"/>
</dbReference>
<keyword evidence="1" id="KW-0812">Transmembrane</keyword>
<keyword evidence="3" id="KW-1185">Reference proteome</keyword>
<evidence type="ECO:0008006" key="4">
    <source>
        <dbReference type="Google" id="ProtNLM"/>
    </source>
</evidence>
<gene>
    <name evidence="2" type="ORF">ACFQHK_01475</name>
</gene>
<proteinExistence type="predicted"/>
<comment type="caution">
    <text evidence="2">The sequence shown here is derived from an EMBL/GenBank/DDBJ whole genome shotgun (WGS) entry which is preliminary data.</text>
</comment>
<evidence type="ECO:0000313" key="3">
    <source>
        <dbReference type="Proteomes" id="UP001596406"/>
    </source>
</evidence>
<dbReference type="EMBL" id="JBHSXM010000001">
    <property type="protein sequence ID" value="MFC6835176.1"/>
    <property type="molecule type" value="Genomic_DNA"/>
</dbReference>
<keyword evidence="1" id="KW-1133">Transmembrane helix</keyword>